<name>A0A9Q1DG23_CONCO</name>
<sequence length="83" mass="8979">METTGRTPACDFLLVSAVTGCGFVALRCFLWAFRRDRASLGRSRNVVMALQDVKHHSSSSSSSRHAPYAPFDCLSPEAPPPGP</sequence>
<reference evidence="3" key="1">
    <citation type="journal article" date="2023" name="Science">
        <title>Genome structures resolve the early diversification of teleost fishes.</title>
        <authorList>
            <person name="Parey E."/>
            <person name="Louis A."/>
            <person name="Montfort J."/>
            <person name="Bouchez O."/>
            <person name="Roques C."/>
            <person name="Iampietro C."/>
            <person name="Lluch J."/>
            <person name="Castinel A."/>
            <person name="Donnadieu C."/>
            <person name="Desvignes T."/>
            <person name="Floi Bucao C."/>
            <person name="Jouanno E."/>
            <person name="Wen M."/>
            <person name="Mejri S."/>
            <person name="Dirks R."/>
            <person name="Jansen H."/>
            <person name="Henkel C."/>
            <person name="Chen W.J."/>
            <person name="Zahm M."/>
            <person name="Cabau C."/>
            <person name="Klopp C."/>
            <person name="Thompson A.W."/>
            <person name="Robinson-Rechavi M."/>
            <person name="Braasch I."/>
            <person name="Lecointre G."/>
            <person name="Bobe J."/>
            <person name="Postlethwait J.H."/>
            <person name="Berthelot C."/>
            <person name="Roest Crollius H."/>
            <person name="Guiguen Y."/>
        </authorList>
    </citation>
    <scope>NUCLEOTIDE SEQUENCE</scope>
    <source>
        <strain evidence="3">Concon-B</strain>
    </source>
</reference>
<keyword evidence="2" id="KW-0812">Transmembrane</keyword>
<evidence type="ECO:0000256" key="2">
    <source>
        <dbReference type="SAM" id="Phobius"/>
    </source>
</evidence>
<organism evidence="3 4">
    <name type="scientific">Conger conger</name>
    <name type="common">Conger eel</name>
    <name type="synonym">Muraena conger</name>
    <dbReference type="NCBI Taxonomy" id="82655"/>
    <lineage>
        <taxon>Eukaryota</taxon>
        <taxon>Metazoa</taxon>
        <taxon>Chordata</taxon>
        <taxon>Craniata</taxon>
        <taxon>Vertebrata</taxon>
        <taxon>Euteleostomi</taxon>
        <taxon>Actinopterygii</taxon>
        <taxon>Neopterygii</taxon>
        <taxon>Teleostei</taxon>
        <taxon>Anguilliformes</taxon>
        <taxon>Congridae</taxon>
        <taxon>Conger</taxon>
    </lineage>
</organism>
<evidence type="ECO:0000313" key="4">
    <source>
        <dbReference type="Proteomes" id="UP001152803"/>
    </source>
</evidence>
<comment type="caution">
    <text evidence="3">The sequence shown here is derived from an EMBL/GenBank/DDBJ whole genome shotgun (WGS) entry which is preliminary data.</text>
</comment>
<keyword evidence="4" id="KW-1185">Reference proteome</keyword>
<dbReference type="EMBL" id="JAFJMO010000008">
    <property type="protein sequence ID" value="KAJ8269073.1"/>
    <property type="molecule type" value="Genomic_DNA"/>
</dbReference>
<protein>
    <submittedName>
        <fullName evidence="3">Uncharacterized protein</fullName>
    </submittedName>
</protein>
<proteinExistence type="predicted"/>
<gene>
    <name evidence="3" type="ORF">COCON_G00116800</name>
</gene>
<keyword evidence="2" id="KW-1133">Transmembrane helix</keyword>
<evidence type="ECO:0000313" key="3">
    <source>
        <dbReference type="EMBL" id="KAJ8269073.1"/>
    </source>
</evidence>
<dbReference type="AlphaFoldDB" id="A0A9Q1DG23"/>
<feature type="transmembrane region" description="Helical" evidence="2">
    <location>
        <begin position="12"/>
        <end position="33"/>
    </location>
</feature>
<keyword evidence="2" id="KW-0472">Membrane</keyword>
<accession>A0A9Q1DG23</accession>
<evidence type="ECO:0000256" key="1">
    <source>
        <dbReference type="SAM" id="MobiDB-lite"/>
    </source>
</evidence>
<feature type="region of interest" description="Disordered" evidence="1">
    <location>
        <begin position="55"/>
        <end position="83"/>
    </location>
</feature>
<dbReference type="Proteomes" id="UP001152803">
    <property type="component" value="Unassembled WGS sequence"/>
</dbReference>